<dbReference type="InterPro" id="IPR040911">
    <property type="entry name" value="Exostosin_GT47"/>
</dbReference>
<dbReference type="AlphaFoldDB" id="A0A9Q1KR86"/>
<dbReference type="Proteomes" id="UP001153076">
    <property type="component" value="Unassembled WGS sequence"/>
</dbReference>
<dbReference type="Pfam" id="PF03016">
    <property type="entry name" value="Exostosin_GT47"/>
    <property type="match status" value="1"/>
</dbReference>
<dbReference type="Pfam" id="PF02458">
    <property type="entry name" value="Transferase"/>
    <property type="match status" value="1"/>
</dbReference>
<dbReference type="GO" id="GO:0016740">
    <property type="term" value="F:transferase activity"/>
    <property type="evidence" value="ECO:0007669"/>
    <property type="project" value="UniProtKB-KW"/>
</dbReference>
<organism evidence="3 4">
    <name type="scientific">Carnegiea gigantea</name>
    <dbReference type="NCBI Taxonomy" id="171969"/>
    <lineage>
        <taxon>Eukaryota</taxon>
        <taxon>Viridiplantae</taxon>
        <taxon>Streptophyta</taxon>
        <taxon>Embryophyta</taxon>
        <taxon>Tracheophyta</taxon>
        <taxon>Spermatophyta</taxon>
        <taxon>Magnoliopsida</taxon>
        <taxon>eudicotyledons</taxon>
        <taxon>Gunneridae</taxon>
        <taxon>Pentapetalae</taxon>
        <taxon>Caryophyllales</taxon>
        <taxon>Cactineae</taxon>
        <taxon>Cactaceae</taxon>
        <taxon>Cactoideae</taxon>
        <taxon>Echinocereeae</taxon>
        <taxon>Carnegiea</taxon>
    </lineage>
</organism>
<gene>
    <name evidence="3" type="ORF">Cgig2_002513</name>
</gene>
<evidence type="ECO:0000313" key="4">
    <source>
        <dbReference type="Proteomes" id="UP001153076"/>
    </source>
</evidence>
<reference evidence="3" key="1">
    <citation type="submission" date="2022-04" db="EMBL/GenBank/DDBJ databases">
        <title>Carnegiea gigantea Genome sequencing and assembly v2.</title>
        <authorList>
            <person name="Copetti D."/>
            <person name="Sanderson M.J."/>
            <person name="Burquez A."/>
            <person name="Wojciechowski M.F."/>
        </authorList>
    </citation>
    <scope>NUCLEOTIDE SEQUENCE</scope>
    <source>
        <strain evidence="3">SGP5-SGP5p</strain>
        <tissue evidence="3">Aerial part</tissue>
    </source>
</reference>
<dbReference type="PANTHER" id="PTHR31896:SF12">
    <property type="entry name" value="HXXXD-TYPE ACYL-TRANSFERASE FAMILY PROTEIN"/>
    <property type="match status" value="1"/>
</dbReference>
<accession>A0A9Q1KR86</accession>
<dbReference type="OrthoDB" id="1924787at2759"/>
<keyword evidence="1" id="KW-0808">Transferase</keyword>
<dbReference type="InterPro" id="IPR051283">
    <property type="entry name" value="Sec_Metabolite_Acyltrans"/>
</dbReference>
<protein>
    <recommendedName>
        <fullName evidence="2">Exostosin GT47 domain-containing protein</fullName>
    </recommendedName>
</protein>
<dbReference type="PANTHER" id="PTHR31896">
    <property type="entry name" value="FAMILY REGULATORY PROTEIN, PUTATIVE (AFU_ORTHOLOGUE AFUA_3G14730)-RELATED"/>
    <property type="match status" value="1"/>
</dbReference>
<sequence length="891" mass="101499">MSSSGGQIKHVSECFIKPKYTVEESKHPYYLTPWGVSTIEFHYMQHGLLFKKPKDQSNIAKVVETLKESLSLTLVYFYPLAGQFTTRVNEERHECVVYVDCNKGPGAKFIHAASPHTTISDILSPTYVPPVVQSFFDLNGITNHDGHTQPLLSVKVTELFDGIFIAISMNHAVTDGTSLHHFWITWSEIHRARYVKNQVFSIRFPPTHNTWFPGEFGIGAPLPFTNLDEYVCRYEAPHLLERIFHFSSESMQRLKRKANEESNTNEISSFQALTALVWRSIVRANRLPYDEITNCGISSNDRSKLDPPLPQNYFPNAVSDIKATTTVRELLEQSLGWVALVVHQSIKNYTDEVVREALKQWLDSPIIYQLEMYSQVFSVLMTNSPRFYVYENEFGFGKPLAFRNGPACKFAGNVAACPGYQEEGSIDLEICLSPETMAALESDKEFMEAVSLPHILGRELFMAPNRPFSTTTVLLTIFSLLLAAQAQDSDCNGRWIHVRKLPPRFNFDLLSNCSSYMPLSDDLCPFLANQGLGHKTHNRSHSWYRTDPRLLELIFHRRILEYPCLTADPTVANAVFLPYYGGIDAMRYLYGPDYNSSHQHGRDLFNFLQSDNPEIWKRFSGHDHFLVISRTAWDLCQPLPTSPEDQRLWGTSFLMLPEFFNVTVLTLESRAWPWQEQAVPHPTSFHPPSLALLESWILRVRRSPRSTLMLFAGGGGTSSSGAPNIRRSIREECDSYNNSSNIEDLLNGRFQNVCEIVDCSNGIWETPARRSTFDGIIAGCIPVFFEDNSAKKQYQWHLLEEEFGEFSVTIPKEEVVFKGLKVVDVLMKIPRSEVRKMREKVMELIPRIIYRKHGSSLGLKTKKDAFDIAIDGTLQRIKGRLGHASDATLNE</sequence>
<evidence type="ECO:0000259" key="2">
    <source>
        <dbReference type="Pfam" id="PF03016"/>
    </source>
</evidence>
<evidence type="ECO:0000256" key="1">
    <source>
        <dbReference type="ARBA" id="ARBA00022679"/>
    </source>
</evidence>
<evidence type="ECO:0000313" key="3">
    <source>
        <dbReference type="EMBL" id="KAJ8449381.1"/>
    </source>
</evidence>
<comment type="caution">
    <text evidence="3">The sequence shown here is derived from an EMBL/GenBank/DDBJ whole genome shotgun (WGS) entry which is preliminary data.</text>
</comment>
<dbReference type="Gene3D" id="3.30.559.10">
    <property type="entry name" value="Chloramphenicol acetyltransferase-like domain"/>
    <property type="match status" value="2"/>
</dbReference>
<feature type="domain" description="Exostosin GT47" evidence="2">
    <location>
        <begin position="491"/>
        <end position="816"/>
    </location>
</feature>
<name>A0A9Q1KR86_9CARY</name>
<proteinExistence type="predicted"/>
<keyword evidence="4" id="KW-1185">Reference proteome</keyword>
<dbReference type="EMBL" id="JAKOGI010000022">
    <property type="protein sequence ID" value="KAJ8449381.1"/>
    <property type="molecule type" value="Genomic_DNA"/>
</dbReference>
<dbReference type="InterPro" id="IPR023213">
    <property type="entry name" value="CAT-like_dom_sf"/>
</dbReference>